<sequence length="79" mass="8846">MQFLKICVFLLCAFMLTSWINATPYNYYQAPNVGRFGGSAFGEGVLRPGSDTGEGIFSELDAPSYSPPNTNRYNIYNYQ</sequence>
<keyword evidence="1" id="KW-0732">Signal</keyword>
<dbReference type="AlphaFoldDB" id="A0A0Q9WTA5"/>
<evidence type="ECO:0000256" key="1">
    <source>
        <dbReference type="SAM" id="SignalP"/>
    </source>
</evidence>
<protein>
    <submittedName>
        <fullName evidence="2">Uncharacterized protein</fullName>
    </submittedName>
</protein>
<feature type="signal peptide" evidence="1">
    <location>
        <begin position="1"/>
        <end position="22"/>
    </location>
</feature>
<name>A0A0Q9WTA5_DROVI</name>
<gene>
    <name evidence="2" type="primary">Dvir\GJ26398</name>
    <name evidence="2" type="ORF">Dvir_GJ26398</name>
</gene>
<evidence type="ECO:0000313" key="2">
    <source>
        <dbReference type="EMBL" id="KRF83867.1"/>
    </source>
</evidence>
<dbReference type="EMBL" id="CH940647">
    <property type="protein sequence ID" value="KRF83867.1"/>
    <property type="molecule type" value="Genomic_DNA"/>
</dbReference>
<proteinExistence type="predicted"/>
<dbReference type="InParanoid" id="A0A0Q9WTA5"/>
<keyword evidence="3" id="KW-1185">Reference proteome</keyword>
<feature type="chain" id="PRO_5006387105" evidence="1">
    <location>
        <begin position="23"/>
        <end position="79"/>
    </location>
</feature>
<organism evidence="2 3">
    <name type="scientific">Drosophila virilis</name>
    <name type="common">Fruit fly</name>
    <dbReference type="NCBI Taxonomy" id="7244"/>
    <lineage>
        <taxon>Eukaryota</taxon>
        <taxon>Metazoa</taxon>
        <taxon>Ecdysozoa</taxon>
        <taxon>Arthropoda</taxon>
        <taxon>Hexapoda</taxon>
        <taxon>Insecta</taxon>
        <taxon>Pterygota</taxon>
        <taxon>Neoptera</taxon>
        <taxon>Endopterygota</taxon>
        <taxon>Diptera</taxon>
        <taxon>Brachycera</taxon>
        <taxon>Muscomorpha</taxon>
        <taxon>Ephydroidea</taxon>
        <taxon>Drosophilidae</taxon>
        <taxon>Drosophila</taxon>
    </lineage>
</organism>
<reference evidence="2 3" key="1">
    <citation type="journal article" date="2007" name="Nature">
        <title>Evolution of genes and genomes on the Drosophila phylogeny.</title>
        <authorList>
            <consortium name="Drosophila 12 Genomes Consortium"/>
            <person name="Clark A.G."/>
            <person name="Eisen M.B."/>
            <person name="Smith D.R."/>
            <person name="Bergman C.M."/>
            <person name="Oliver B."/>
            <person name="Markow T.A."/>
            <person name="Kaufman T.C."/>
            <person name="Kellis M."/>
            <person name="Gelbart W."/>
            <person name="Iyer V.N."/>
            <person name="Pollard D.A."/>
            <person name="Sackton T.B."/>
            <person name="Larracuente A.M."/>
            <person name="Singh N.D."/>
            <person name="Abad J.P."/>
            <person name="Abt D.N."/>
            <person name="Adryan B."/>
            <person name="Aguade M."/>
            <person name="Akashi H."/>
            <person name="Anderson W.W."/>
            <person name="Aquadro C.F."/>
            <person name="Ardell D.H."/>
            <person name="Arguello R."/>
            <person name="Artieri C.G."/>
            <person name="Barbash D.A."/>
            <person name="Barker D."/>
            <person name="Barsanti P."/>
            <person name="Batterham P."/>
            <person name="Batzoglou S."/>
            <person name="Begun D."/>
            <person name="Bhutkar A."/>
            <person name="Blanco E."/>
            <person name="Bosak S.A."/>
            <person name="Bradley R.K."/>
            <person name="Brand A.D."/>
            <person name="Brent M.R."/>
            <person name="Brooks A.N."/>
            <person name="Brown R.H."/>
            <person name="Butlin R.K."/>
            <person name="Caggese C."/>
            <person name="Calvi B.R."/>
            <person name="Bernardo de Carvalho A."/>
            <person name="Caspi A."/>
            <person name="Castrezana S."/>
            <person name="Celniker S.E."/>
            <person name="Chang J.L."/>
            <person name="Chapple C."/>
            <person name="Chatterji S."/>
            <person name="Chinwalla A."/>
            <person name="Civetta A."/>
            <person name="Clifton S.W."/>
            <person name="Comeron J.M."/>
            <person name="Costello J.C."/>
            <person name="Coyne J.A."/>
            <person name="Daub J."/>
            <person name="David R.G."/>
            <person name="Delcher A.L."/>
            <person name="Delehaunty K."/>
            <person name="Do C.B."/>
            <person name="Ebling H."/>
            <person name="Edwards K."/>
            <person name="Eickbush T."/>
            <person name="Evans J.D."/>
            <person name="Filipski A."/>
            <person name="Findeiss S."/>
            <person name="Freyhult E."/>
            <person name="Fulton L."/>
            <person name="Fulton R."/>
            <person name="Garcia A.C."/>
            <person name="Gardiner A."/>
            <person name="Garfield D.A."/>
            <person name="Garvin B.E."/>
            <person name="Gibson G."/>
            <person name="Gilbert D."/>
            <person name="Gnerre S."/>
            <person name="Godfrey J."/>
            <person name="Good R."/>
            <person name="Gotea V."/>
            <person name="Gravely B."/>
            <person name="Greenberg A.J."/>
            <person name="Griffiths-Jones S."/>
            <person name="Gross S."/>
            <person name="Guigo R."/>
            <person name="Gustafson E.A."/>
            <person name="Haerty W."/>
            <person name="Hahn M.W."/>
            <person name="Halligan D.L."/>
            <person name="Halpern A.L."/>
            <person name="Halter G.M."/>
            <person name="Han M.V."/>
            <person name="Heger A."/>
            <person name="Hillier L."/>
            <person name="Hinrichs A.S."/>
            <person name="Holmes I."/>
            <person name="Hoskins R.A."/>
            <person name="Hubisz M.J."/>
            <person name="Hultmark D."/>
            <person name="Huntley M.A."/>
            <person name="Jaffe D.B."/>
            <person name="Jagadeeshan S."/>
            <person name="Jeck W.R."/>
            <person name="Johnson J."/>
            <person name="Jones C.D."/>
            <person name="Jordan W.C."/>
            <person name="Karpen G.H."/>
            <person name="Kataoka E."/>
            <person name="Keightley P.D."/>
            <person name="Kheradpour P."/>
            <person name="Kirkness E.F."/>
            <person name="Koerich L.B."/>
            <person name="Kristiansen K."/>
            <person name="Kudrna D."/>
            <person name="Kulathinal R.J."/>
            <person name="Kumar S."/>
            <person name="Kwok R."/>
            <person name="Lander E."/>
            <person name="Langley C.H."/>
            <person name="Lapoint R."/>
            <person name="Lazzaro B.P."/>
            <person name="Lee S.J."/>
            <person name="Levesque L."/>
            <person name="Li R."/>
            <person name="Lin C.F."/>
            <person name="Lin M.F."/>
            <person name="Lindblad-Toh K."/>
            <person name="Llopart A."/>
            <person name="Long M."/>
            <person name="Low L."/>
            <person name="Lozovsky E."/>
            <person name="Lu J."/>
            <person name="Luo M."/>
            <person name="Machado C.A."/>
            <person name="Makalowski W."/>
            <person name="Marzo M."/>
            <person name="Matsuda M."/>
            <person name="Matzkin L."/>
            <person name="McAllister B."/>
            <person name="McBride C.S."/>
            <person name="McKernan B."/>
            <person name="McKernan K."/>
            <person name="Mendez-Lago M."/>
            <person name="Minx P."/>
            <person name="Mollenhauer M.U."/>
            <person name="Montooth K."/>
            <person name="Mount S.M."/>
            <person name="Mu X."/>
            <person name="Myers E."/>
            <person name="Negre B."/>
            <person name="Newfeld S."/>
            <person name="Nielsen R."/>
            <person name="Noor M.A."/>
            <person name="O'Grady P."/>
            <person name="Pachter L."/>
            <person name="Papaceit M."/>
            <person name="Parisi M.J."/>
            <person name="Parisi M."/>
            <person name="Parts L."/>
            <person name="Pedersen J.S."/>
            <person name="Pesole G."/>
            <person name="Phillippy A.M."/>
            <person name="Ponting C.P."/>
            <person name="Pop M."/>
            <person name="Porcelli D."/>
            <person name="Powell J.R."/>
            <person name="Prohaska S."/>
            <person name="Pruitt K."/>
            <person name="Puig M."/>
            <person name="Quesneville H."/>
            <person name="Ram K.R."/>
            <person name="Rand D."/>
            <person name="Rasmussen M.D."/>
            <person name="Reed L.K."/>
            <person name="Reenan R."/>
            <person name="Reily A."/>
            <person name="Remington K.A."/>
            <person name="Rieger T.T."/>
            <person name="Ritchie M.G."/>
            <person name="Robin C."/>
            <person name="Rogers Y.H."/>
            <person name="Rohde C."/>
            <person name="Rozas J."/>
            <person name="Rubenfield M.J."/>
            <person name="Ruiz A."/>
            <person name="Russo S."/>
            <person name="Salzberg S.L."/>
            <person name="Sanchez-Gracia A."/>
            <person name="Saranga D.J."/>
            <person name="Sato H."/>
            <person name="Schaeffer S.W."/>
            <person name="Schatz M.C."/>
            <person name="Schlenke T."/>
            <person name="Schwartz R."/>
            <person name="Segarra C."/>
            <person name="Singh R.S."/>
            <person name="Sirot L."/>
            <person name="Sirota M."/>
            <person name="Sisneros N.B."/>
            <person name="Smith C.D."/>
            <person name="Smith T.F."/>
            <person name="Spieth J."/>
            <person name="Stage D.E."/>
            <person name="Stark A."/>
            <person name="Stephan W."/>
            <person name="Strausberg R.L."/>
            <person name="Strempel S."/>
            <person name="Sturgill D."/>
            <person name="Sutton G."/>
            <person name="Sutton G.G."/>
            <person name="Tao W."/>
            <person name="Teichmann S."/>
            <person name="Tobari Y.N."/>
            <person name="Tomimura Y."/>
            <person name="Tsolas J.M."/>
            <person name="Valente V.L."/>
            <person name="Venter E."/>
            <person name="Venter J.C."/>
            <person name="Vicario S."/>
            <person name="Vieira F.G."/>
            <person name="Vilella A.J."/>
            <person name="Villasante A."/>
            <person name="Walenz B."/>
            <person name="Wang J."/>
            <person name="Wasserman M."/>
            <person name="Watts T."/>
            <person name="Wilson D."/>
            <person name="Wilson R.K."/>
            <person name="Wing R.A."/>
            <person name="Wolfner M.F."/>
            <person name="Wong A."/>
            <person name="Wong G.K."/>
            <person name="Wu C.I."/>
            <person name="Wu G."/>
            <person name="Yamamoto D."/>
            <person name="Yang H.P."/>
            <person name="Yang S.P."/>
            <person name="Yorke J.A."/>
            <person name="Yoshida K."/>
            <person name="Zdobnov E."/>
            <person name="Zhang P."/>
            <person name="Zhang Y."/>
            <person name="Zimin A.V."/>
            <person name="Baldwin J."/>
            <person name="Abdouelleil A."/>
            <person name="Abdulkadir J."/>
            <person name="Abebe A."/>
            <person name="Abera B."/>
            <person name="Abreu J."/>
            <person name="Acer S.C."/>
            <person name="Aftuck L."/>
            <person name="Alexander A."/>
            <person name="An P."/>
            <person name="Anderson E."/>
            <person name="Anderson S."/>
            <person name="Arachi H."/>
            <person name="Azer M."/>
            <person name="Bachantsang P."/>
            <person name="Barry A."/>
            <person name="Bayul T."/>
            <person name="Berlin A."/>
            <person name="Bessette D."/>
            <person name="Bloom T."/>
            <person name="Blye J."/>
            <person name="Boguslavskiy L."/>
            <person name="Bonnet C."/>
            <person name="Boukhgalter B."/>
            <person name="Bourzgui I."/>
            <person name="Brown A."/>
            <person name="Cahill P."/>
            <person name="Channer S."/>
            <person name="Cheshatsang Y."/>
            <person name="Chuda L."/>
            <person name="Citroen M."/>
            <person name="Collymore A."/>
            <person name="Cooke P."/>
            <person name="Costello M."/>
            <person name="D'Aco K."/>
            <person name="Daza R."/>
            <person name="De Haan G."/>
            <person name="DeGray S."/>
            <person name="DeMaso C."/>
            <person name="Dhargay N."/>
            <person name="Dooley K."/>
            <person name="Dooley E."/>
            <person name="Doricent M."/>
            <person name="Dorje P."/>
            <person name="Dorjee K."/>
            <person name="Dupes A."/>
            <person name="Elong R."/>
            <person name="Falk J."/>
            <person name="Farina A."/>
            <person name="Faro S."/>
            <person name="Ferguson D."/>
            <person name="Fisher S."/>
            <person name="Foley C.D."/>
            <person name="Franke A."/>
            <person name="Friedrich D."/>
            <person name="Gadbois L."/>
            <person name="Gearin G."/>
            <person name="Gearin C.R."/>
            <person name="Giannoukos G."/>
            <person name="Goode T."/>
            <person name="Graham J."/>
            <person name="Grandbois E."/>
            <person name="Grewal S."/>
            <person name="Gyaltsen K."/>
            <person name="Hafez N."/>
            <person name="Hagos B."/>
            <person name="Hall J."/>
            <person name="Henson C."/>
            <person name="Hollinger A."/>
            <person name="Honan T."/>
            <person name="Huard M.D."/>
            <person name="Hughes L."/>
            <person name="Hurhula B."/>
            <person name="Husby M.E."/>
            <person name="Kamat A."/>
            <person name="Kanga B."/>
            <person name="Kashin S."/>
            <person name="Khazanovich D."/>
            <person name="Kisner P."/>
            <person name="Lance K."/>
            <person name="Lara M."/>
            <person name="Lee W."/>
            <person name="Lennon N."/>
            <person name="Letendre F."/>
            <person name="LeVine R."/>
            <person name="Lipovsky A."/>
            <person name="Liu X."/>
            <person name="Liu J."/>
            <person name="Liu S."/>
            <person name="Lokyitsang T."/>
            <person name="Lokyitsang Y."/>
            <person name="Lubonja R."/>
            <person name="Lui A."/>
            <person name="MacDonald P."/>
            <person name="Magnisalis V."/>
            <person name="Maru K."/>
            <person name="Matthews C."/>
            <person name="McCusker W."/>
            <person name="McDonough S."/>
            <person name="Mehta T."/>
            <person name="Meldrim J."/>
            <person name="Meneus L."/>
            <person name="Mihai O."/>
            <person name="Mihalev A."/>
            <person name="Mihova T."/>
            <person name="Mittelman R."/>
            <person name="Mlenga V."/>
            <person name="Montmayeur A."/>
            <person name="Mulrain L."/>
            <person name="Navidi A."/>
            <person name="Naylor J."/>
            <person name="Negash T."/>
            <person name="Nguyen T."/>
            <person name="Nguyen N."/>
            <person name="Nicol R."/>
            <person name="Norbu C."/>
            <person name="Norbu N."/>
            <person name="Novod N."/>
            <person name="O'Neill B."/>
            <person name="Osman S."/>
            <person name="Markiewicz E."/>
            <person name="Oyono O.L."/>
            <person name="Patti C."/>
            <person name="Phunkhang P."/>
            <person name="Pierre F."/>
            <person name="Priest M."/>
            <person name="Raghuraman S."/>
            <person name="Rege F."/>
            <person name="Reyes R."/>
            <person name="Rise C."/>
            <person name="Rogov P."/>
            <person name="Ross K."/>
            <person name="Ryan E."/>
            <person name="Settipalli S."/>
            <person name="Shea T."/>
            <person name="Sherpa N."/>
            <person name="Shi L."/>
            <person name="Shih D."/>
            <person name="Sparrow T."/>
            <person name="Spaulding J."/>
            <person name="Stalker J."/>
            <person name="Stange-Thomann N."/>
            <person name="Stavropoulos S."/>
            <person name="Stone C."/>
            <person name="Strader C."/>
            <person name="Tesfaye S."/>
            <person name="Thomson T."/>
            <person name="Thoulutsang Y."/>
            <person name="Thoulutsang D."/>
            <person name="Topham K."/>
            <person name="Topping I."/>
            <person name="Tsamla T."/>
            <person name="Vassiliev H."/>
            <person name="Vo A."/>
            <person name="Wangchuk T."/>
            <person name="Wangdi T."/>
            <person name="Weiand M."/>
            <person name="Wilkinson J."/>
            <person name="Wilson A."/>
            <person name="Yadav S."/>
            <person name="Young G."/>
            <person name="Yu Q."/>
            <person name="Zembek L."/>
            <person name="Zhong D."/>
            <person name="Zimmer A."/>
            <person name="Zwirko Z."/>
            <person name="Jaffe D.B."/>
            <person name="Alvarez P."/>
            <person name="Brockman W."/>
            <person name="Butler J."/>
            <person name="Chin C."/>
            <person name="Gnerre S."/>
            <person name="Grabherr M."/>
            <person name="Kleber M."/>
            <person name="Mauceli E."/>
            <person name="MacCallum I."/>
        </authorList>
    </citation>
    <scope>NUCLEOTIDE SEQUENCE [LARGE SCALE GENOMIC DNA]</scope>
    <source>
        <strain evidence="3">Tucson 15010-1051.87</strain>
    </source>
</reference>
<accession>A0A0Q9WTA5</accession>
<dbReference type="Proteomes" id="UP000008792">
    <property type="component" value="Unassembled WGS sequence"/>
</dbReference>
<evidence type="ECO:0000313" key="3">
    <source>
        <dbReference type="Proteomes" id="UP000008792"/>
    </source>
</evidence>